<comment type="caution">
    <text evidence="2">The sequence shown here is derived from an EMBL/GenBank/DDBJ whole genome shotgun (WGS) entry which is preliminary data.</text>
</comment>
<dbReference type="OrthoDB" id="9977309at2759"/>
<dbReference type="AlphaFoldDB" id="Q4RC99"/>
<dbReference type="KEGG" id="tng:GSTEN00037832G001"/>
<feature type="compositionally biased region" description="Pro residues" evidence="1">
    <location>
        <begin position="100"/>
        <end position="114"/>
    </location>
</feature>
<evidence type="ECO:0000256" key="1">
    <source>
        <dbReference type="SAM" id="MobiDB-lite"/>
    </source>
</evidence>
<reference evidence="2" key="1">
    <citation type="journal article" date="2004" name="Nature">
        <title>Genome duplication in the teleost fish Tetraodon nigroviridis reveals the early vertebrate proto-karyotype.</title>
        <authorList>
            <person name="Jaillon O."/>
            <person name="Aury J.-M."/>
            <person name="Brunet F."/>
            <person name="Petit J.-L."/>
            <person name="Stange-Thomann N."/>
            <person name="Mauceli E."/>
            <person name="Bouneau L."/>
            <person name="Fischer C."/>
            <person name="Ozouf-Costaz C."/>
            <person name="Bernot A."/>
            <person name="Nicaud S."/>
            <person name="Jaffe D."/>
            <person name="Fisher S."/>
            <person name="Lutfalla G."/>
            <person name="Dossat C."/>
            <person name="Segurens B."/>
            <person name="Dasilva C."/>
            <person name="Salanoubat M."/>
            <person name="Levy M."/>
            <person name="Boudet N."/>
            <person name="Castellano S."/>
            <person name="Anthouard V."/>
            <person name="Jubin C."/>
            <person name="Castelli V."/>
            <person name="Katinka M."/>
            <person name="Vacherie B."/>
            <person name="Biemont C."/>
            <person name="Skalli Z."/>
            <person name="Cattolico L."/>
            <person name="Poulain J."/>
            <person name="De Berardinis V."/>
            <person name="Cruaud C."/>
            <person name="Duprat S."/>
            <person name="Brottier P."/>
            <person name="Coutanceau J.-P."/>
            <person name="Gouzy J."/>
            <person name="Parra G."/>
            <person name="Lardier G."/>
            <person name="Chapple C."/>
            <person name="McKernan K.J."/>
            <person name="McEwan P."/>
            <person name="Bosak S."/>
            <person name="Kellis M."/>
            <person name="Volff J.-N."/>
            <person name="Guigo R."/>
            <person name="Zody M.C."/>
            <person name="Mesirov J."/>
            <person name="Lindblad-Toh K."/>
            <person name="Birren B."/>
            <person name="Nusbaum C."/>
            <person name="Kahn D."/>
            <person name="Robinson-Rechavi M."/>
            <person name="Laudet V."/>
            <person name="Schachter V."/>
            <person name="Quetier F."/>
            <person name="Saurin W."/>
            <person name="Scarpelli C."/>
            <person name="Wincker P."/>
            <person name="Lander E.S."/>
            <person name="Weissenbach J."/>
            <person name="Roest Crollius H."/>
        </authorList>
    </citation>
    <scope>NUCLEOTIDE SEQUENCE [LARGE SCALE GENOMIC DNA]</scope>
</reference>
<organism evidence="2">
    <name type="scientific">Tetraodon nigroviridis</name>
    <name type="common">Spotted green pufferfish</name>
    <name type="synonym">Chelonodon nigroviridis</name>
    <dbReference type="NCBI Taxonomy" id="99883"/>
    <lineage>
        <taxon>Eukaryota</taxon>
        <taxon>Metazoa</taxon>
        <taxon>Chordata</taxon>
        <taxon>Craniata</taxon>
        <taxon>Vertebrata</taxon>
        <taxon>Euteleostomi</taxon>
        <taxon>Actinopterygii</taxon>
        <taxon>Neopterygii</taxon>
        <taxon>Teleostei</taxon>
        <taxon>Neoteleostei</taxon>
        <taxon>Acanthomorphata</taxon>
        <taxon>Eupercaria</taxon>
        <taxon>Tetraodontiformes</taxon>
        <taxon>Tetradontoidea</taxon>
        <taxon>Tetraodontidae</taxon>
        <taxon>Tetraodon</taxon>
    </lineage>
</organism>
<evidence type="ECO:0000313" key="2">
    <source>
        <dbReference type="EMBL" id="CAG13984.1"/>
    </source>
</evidence>
<accession>Q4RC99</accession>
<feature type="non-terminal residue" evidence="2">
    <location>
        <position position="1"/>
    </location>
</feature>
<proteinExistence type="predicted"/>
<protein>
    <submittedName>
        <fullName evidence="2">(spotted green pufferfish) hypothetical protein</fullName>
    </submittedName>
</protein>
<dbReference type="EMBL" id="CAAE01019436">
    <property type="protein sequence ID" value="CAG13984.1"/>
    <property type="molecule type" value="Genomic_DNA"/>
</dbReference>
<sequence length="139" mass="15327">WSGRHFWGVSYGGVNACSESRPKDVPGAGPSAVLSSSEKQVVKEALAALCGHRQADVRVRRRIQDPVRHPGPGRRITPLPPHQIKLPIITKKTHHHTNPTPTPTNPKLHQPPKPTNQIKKQITPHNPPPTSQKKPPIIQ</sequence>
<feature type="compositionally biased region" description="Polar residues" evidence="1">
    <location>
        <begin position="115"/>
        <end position="124"/>
    </location>
</feature>
<name>Q4RC99_TETNG</name>
<feature type="region of interest" description="Disordered" evidence="1">
    <location>
        <begin position="63"/>
        <end position="139"/>
    </location>
</feature>
<gene>
    <name evidence="2" type="ORF">GSTENG00037832001</name>
</gene>
<reference evidence="2" key="2">
    <citation type="submission" date="2004-02" db="EMBL/GenBank/DDBJ databases">
        <authorList>
            <consortium name="Genoscope"/>
            <consortium name="Whitehead Institute Centre for Genome Research"/>
        </authorList>
    </citation>
    <scope>NUCLEOTIDE SEQUENCE</scope>
</reference>